<name>D5G4Q2_TUBMM</name>
<dbReference type="HOGENOM" id="CLU_1918593_0_0_1"/>
<dbReference type="Proteomes" id="UP000006911">
    <property type="component" value="Unassembled WGS sequence"/>
</dbReference>
<proteinExistence type="predicted"/>
<dbReference type="GO" id="GO:0004252">
    <property type="term" value="F:serine-type endopeptidase activity"/>
    <property type="evidence" value="ECO:0007669"/>
    <property type="project" value="InterPro"/>
</dbReference>
<accession>D5G4Q2</accession>
<dbReference type="STRING" id="656061.D5G4Q2"/>
<protein>
    <submittedName>
        <fullName evidence="1">(Perigord truffle) hypothetical protein</fullName>
    </submittedName>
</protein>
<keyword evidence="2" id="KW-1185">Reference proteome</keyword>
<gene>
    <name evidence="1" type="ORF">GSTUM_00000038001</name>
</gene>
<dbReference type="GO" id="GO:0006508">
    <property type="term" value="P:proteolysis"/>
    <property type="evidence" value="ECO:0007669"/>
    <property type="project" value="InterPro"/>
</dbReference>
<reference evidence="1 2" key="1">
    <citation type="journal article" date="2010" name="Nature">
        <title>Perigord black truffle genome uncovers evolutionary origins and mechanisms of symbiosis.</title>
        <authorList>
            <person name="Martin F."/>
            <person name="Kohler A."/>
            <person name="Murat C."/>
            <person name="Balestrini R."/>
            <person name="Coutinho P.M."/>
            <person name="Jaillon O."/>
            <person name="Montanini B."/>
            <person name="Morin E."/>
            <person name="Noel B."/>
            <person name="Percudani R."/>
            <person name="Porcel B."/>
            <person name="Rubini A."/>
            <person name="Amicucci A."/>
            <person name="Amselem J."/>
            <person name="Anthouard V."/>
            <person name="Arcioni S."/>
            <person name="Artiguenave F."/>
            <person name="Aury J.M."/>
            <person name="Ballario P."/>
            <person name="Bolchi A."/>
            <person name="Brenna A."/>
            <person name="Brun A."/>
            <person name="Buee M."/>
            <person name="Cantarel B."/>
            <person name="Chevalier G."/>
            <person name="Couloux A."/>
            <person name="Da Silva C."/>
            <person name="Denoeud F."/>
            <person name="Duplessis S."/>
            <person name="Ghignone S."/>
            <person name="Hilselberger B."/>
            <person name="Iotti M."/>
            <person name="Marcais B."/>
            <person name="Mello A."/>
            <person name="Miranda M."/>
            <person name="Pacioni G."/>
            <person name="Quesneville H."/>
            <person name="Riccioni C."/>
            <person name="Ruotolo R."/>
            <person name="Splivallo R."/>
            <person name="Stocchi V."/>
            <person name="Tisserant E."/>
            <person name="Viscomi A.R."/>
            <person name="Zambonelli A."/>
            <person name="Zampieri E."/>
            <person name="Henrissat B."/>
            <person name="Lebrun M.H."/>
            <person name="Paolocci F."/>
            <person name="Bonfante P."/>
            <person name="Ottonello S."/>
            <person name="Wincker P."/>
        </authorList>
    </citation>
    <scope>NUCLEOTIDE SEQUENCE [LARGE SCALE GENOMIC DNA]</scope>
    <source>
        <strain evidence="1 2">Mel28</strain>
    </source>
</reference>
<dbReference type="InParanoid" id="D5G4Q2"/>
<dbReference type="AlphaFoldDB" id="D5G4Q2"/>
<dbReference type="InterPro" id="IPR036852">
    <property type="entry name" value="Peptidase_S8/S53_dom_sf"/>
</dbReference>
<organism evidence="1 2">
    <name type="scientific">Tuber melanosporum (strain Mel28)</name>
    <name type="common">Perigord black truffle</name>
    <dbReference type="NCBI Taxonomy" id="656061"/>
    <lineage>
        <taxon>Eukaryota</taxon>
        <taxon>Fungi</taxon>
        <taxon>Dikarya</taxon>
        <taxon>Ascomycota</taxon>
        <taxon>Pezizomycotina</taxon>
        <taxon>Pezizomycetes</taxon>
        <taxon>Pezizales</taxon>
        <taxon>Tuberaceae</taxon>
        <taxon>Tuber</taxon>
    </lineage>
</organism>
<evidence type="ECO:0000313" key="1">
    <source>
        <dbReference type="EMBL" id="CAZ79488.1"/>
    </source>
</evidence>
<sequence length="132" mass="14110">MASPHIAGLLAYFISLQPKQGSSYAVGELTPAQLKKNMVSIASEGCLTGIPSDTPNLLAYNGGGSGNLSDIFDGTRYKHGHKSSNGVVEDVTDVTKELINETEAFLDDIEDKAVHEIKTLFDKARAALNSRD</sequence>
<evidence type="ECO:0000313" key="2">
    <source>
        <dbReference type="Proteomes" id="UP000006911"/>
    </source>
</evidence>
<dbReference type="SUPFAM" id="SSF52743">
    <property type="entry name" value="Subtilisin-like"/>
    <property type="match status" value="1"/>
</dbReference>
<dbReference type="GeneID" id="9188424"/>
<dbReference type="KEGG" id="tml:GSTUM_00000038001"/>
<dbReference type="eggNOG" id="KOG1153">
    <property type="taxonomic scope" value="Eukaryota"/>
</dbReference>
<dbReference type="EMBL" id="FN429990">
    <property type="protein sequence ID" value="CAZ79488.1"/>
    <property type="molecule type" value="Genomic_DNA"/>
</dbReference>
<dbReference type="Gene3D" id="3.40.50.200">
    <property type="entry name" value="Peptidase S8/S53 domain"/>
    <property type="match status" value="1"/>
</dbReference>
<dbReference type="RefSeq" id="XP_002835331.1">
    <property type="nucleotide sequence ID" value="XM_002835285.1"/>
</dbReference>